<evidence type="ECO:0000256" key="3">
    <source>
        <dbReference type="ARBA" id="ARBA00022692"/>
    </source>
</evidence>
<evidence type="ECO:0000313" key="10">
    <source>
        <dbReference type="Proteomes" id="UP000254236"/>
    </source>
</evidence>
<evidence type="ECO:0000313" key="8">
    <source>
        <dbReference type="EMBL" id="AXK46444.1"/>
    </source>
</evidence>
<dbReference type="OrthoDB" id="4568421at2"/>
<keyword evidence="2" id="KW-1003">Cell membrane</keyword>
<dbReference type="RefSeq" id="WP_115414193.1">
    <property type="nucleotide sequence ID" value="NZ_CP031356.1"/>
</dbReference>
<feature type="transmembrane region" description="Helical" evidence="7">
    <location>
        <begin position="47"/>
        <end position="65"/>
    </location>
</feature>
<feature type="compositionally biased region" description="Low complexity" evidence="6">
    <location>
        <begin position="12"/>
        <end position="33"/>
    </location>
</feature>
<dbReference type="EMBL" id="QSWH01000002">
    <property type="protein sequence ID" value="RRR24185.1"/>
    <property type="molecule type" value="Genomic_DNA"/>
</dbReference>
<comment type="subcellular location">
    <subcellularLocation>
        <location evidence="1">Cell membrane</location>
        <topology evidence="1">Multi-pass membrane protein</topology>
    </subcellularLocation>
</comment>
<name>A0A345YR92_9MICO</name>
<feature type="transmembrane region" description="Helical" evidence="7">
    <location>
        <begin position="434"/>
        <end position="454"/>
    </location>
</feature>
<keyword evidence="5 7" id="KW-0472">Membrane</keyword>
<feature type="compositionally biased region" description="Basic and acidic residues" evidence="6">
    <location>
        <begin position="1"/>
        <end position="11"/>
    </location>
</feature>
<dbReference type="PANTHER" id="PTHR42770:SF7">
    <property type="entry name" value="MEMBRANE PROTEIN"/>
    <property type="match status" value="1"/>
</dbReference>
<organism evidence="9 11">
    <name type="scientific">Brachybacterium saurashtrense</name>
    <dbReference type="NCBI Taxonomy" id="556288"/>
    <lineage>
        <taxon>Bacteria</taxon>
        <taxon>Bacillati</taxon>
        <taxon>Actinomycetota</taxon>
        <taxon>Actinomycetes</taxon>
        <taxon>Micrococcales</taxon>
        <taxon>Dermabacteraceae</taxon>
        <taxon>Brachybacterium</taxon>
    </lineage>
</organism>
<dbReference type="InterPro" id="IPR002293">
    <property type="entry name" value="AA/rel_permease1"/>
</dbReference>
<evidence type="ECO:0000313" key="11">
    <source>
        <dbReference type="Proteomes" id="UP000282185"/>
    </source>
</evidence>
<reference evidence="9 11" key="2">
    <citation type="submission" date="2018-08" db="EMBL/GenBank/DDBJ databases">
        <title>Brachybacterium saurashtrense DSM 23186.</title>
        <authorList>
            <person name="Li Y."/>
        </authorList>
    </citation>
    <scope>NUCLEOTIDE SEQUENCE [LARGE SCALE GENOMIC DNA]</scope>
    <source>
        <strain evidence="9 11">DSM 23186</strain>
    </source>
</reference>
<feature type="transmembrane region" description="Helical" evidence="7">
    <location>
        <begin position="233"/>
        <end position="252"/>
    </location>
</feature>
<keyword evidence="10" id="KW-1185">Reference proteome</keyword>
<evidence type="ECO:0000256" key="6">
    <source>
        <dbReference type="SAM" id="MobiDB-lite"/>
    </source>
</evidence>
<gene>
    <name evidence="8" type="ORF">DWV08_13030</name>
    <name evidence="9" type="ORF">DXU92_04780</name>
</gene>
<protein>
    <submittedName>
        <fullName evidence="9">APC family permease</fullName>
    </submittedName>
</protein>
<feature type="transmembrane region" description="Helical" evidence="7">
    <location>
        <begin position="77"/>
        <end position="95"/>
    </location>
</feature>
<proteinExistence type="predicted"/>
<accession>A0A345YR92</accession>
<sequence>MSEPHDPDRTTDGVAAAGAAPGAADPAAPGGADSEQPTLKQAITPKLLLLFIVGDILGTGVYSLTGRVAGEVGGAGWLPIIVAFAVAMVSALSYVEMVTKYPQAAGAALYVHKAFGIHFVTFMVTFAVLSSGITSASTSAIFLSENVLKAFALEEPLGAAAGPVATGIALAFLALVALVNLRGVTESVTANVVLTCIEMTGLALVIVVGFYALGRGQADLSRVVLFETQDDKSVFMAVIGATALAFFSMVGFEDSVNMAEETVDPVRNFPRALITGLSITGVVYVLISILAVAVVPIGQLTESTTPLLEVVRVGAPALPIDTIFAFISIFAVANTVLINMMMASRLLYGMAKQGVLPGFLKGVLRGRRTPYAGILFSTVLAFALVLSVRYVLADETIAALGGTTALLLLTVFGLVNISVLVLRRDRVDVRHFRTPTVLPIIGALTSFALVSPIAQPLQNYVIAGGLLVVGLALYVVTWLYNGAIRARRTRFHRPDDIGRR</sequence>
<feature type="transmembrane region" description="Helical" evidence="7">
    <location>
        <begin position="273"/>
        <end position="297"/>
    </location>
</feature>
<evidence type="ECO:0000256" key="1">
    <source>
        <dbReference type="ARBA" id="ARBA00004651"/>
    </source>
</evidence>
<evidence type="ECO:0000313" key="9">
    <source>
        <dbReference type="EMBL" id="RRR24185.1"/>
    </source>
</evidence>
<dbReference type="PANTHER" id="PTHR42770">
    <property type="entry name" value="AMINO ACID TRANSPORTER-RELATED"/>
    <property type="match status" value="1"/>
</dbReference>
<evidence type="ECO:0000256" key="5">
    <source>
        <dbReference type="ARBA" id="ARBA00023136"/>
    </source>
</evidence>
<evidence type="ECO:0000256" key="7">
    <source>
        <dbReference type="SAM" id="Phobius"/>
    </source>
</evidence>
<feature type="transmembrane region" description="Helical" evidence="7">
    <location>
        <begin position="191"/>
        <end position="213"/>
    </location>
</feature>
<feature type="transmembrane region" description="Helical" evidence="7">
    <location>
        <begin position="115"/>
        <end position="137"/>
    </location>
</feature>
<feature type="transmembrane region" description="Helical" evidence="7">
    <location>
        <begin position="157"/>
        <end position="179"/>
    </location>
</feature>
<dbReference type="AlphaFoldDB" id="A0A345YR92"/>
<dbReference type="Pfam" id="PF13520">
    <property type="entry name" value="AA_permease_2"/>
    <property type="match status" value="1"/>
</dbReference>
<dbReference type="KEGG" id="bsau:DWV08_13030"/>
<dbReference type="Gene3D" id="1.20.1740.10">
    <property type="entry name" value="Amino acid/polyamine transporter I"/>
    <property type="match status" value="1"/>
</dbReference>
<dbReference type="Proteomes" id="UP000282185">
    <property type="component" value="Unassembled WGS sequence"/>
</dbReference>
<feature type="transmembrane region" description="Helical" evidence="7">
    <location>
        <begin position="369"/>
        <end position="391"/>
    </location>
</feature>
<evidence type="ECO:0000256" key="4">
    <source>
        <dbReference type="ARBA" id="ARBA00022989"/>
    </source>
</evidence>
<evidence type="ECO:0000256" key="2">
    <source>
        <dbReference type="ARBA" id="ARBA00022475"/>
    </source>
</evidence>
<keyword evidence="3 7" id="KW-0812">Transmembrane</keyword>
<dbReference type="Proteomes" id="UP000254236">
    <property type="component" value="Chromosome"/>
</dbReference>
<dbReference type="GO" id="GO:0005886">
    <property type="term" value="C:plasma membrane"/>
    <property type="evidence" value="ECO:0007669"/>
    <property type="project" value="UniProtKB-SubCell"/>
</dbReference>
<reference evidence="8 10" key="1">
    <citation type="submission" date="2018-07" db="EMBL/GenBank/DDBJ databases">
        <title>Brachybacterium saurashtrense DSM 23186 genome sequence.</title>
        <authorList>
            <person name="Guo L."/>
        </authorList>
    </citation>
    <scope>NUCLEOTIDE SEQUENCE [LARGE SCALE GENOMIC DNA]</scope>
    <source>
        <strain evidence="8 10">DSM 23186</strain>
    </source>
</reference>
<keyword evidence="4 7" id="KW-1133">Transmembrane helix</keyword>
<dbReference type="EMBL" id="CP031356">
    <property type="protein sequence ID" value="AXK46444.1"/>
    <property type="molecule type" value="Genomic_DNA"/>
</dbReference>
<feature type="transmembrane region" description="Helical" evidence="7">
    <location>
        <begin position="397"/>
        <end position="422"/>
    </location>
</feature>
<dbReference type="InterPro" id="IPR050367">
    <property type="entry name" value="APC_superfamily"/>
</dbReference>
<feature type="region of interest" description="Disordered" evidence="6">
    <location>
        <begin position="1"/>
        <end position="36"/>
    </location>
</feature>
<feature type="transmembrane region" description="Helical" evidence="7">
    <location>
        <begin position="460"/>
        <end position="480"/>
    </location>
</feature>
<dbReference type="GO" id="GO:0022857">
    <property type="term" value="F:transmembrane transporter activity"/>
    <property type="evidence" value="ECO:0007669"/>
    <property type="project" value="InterPro"/>
</dbReference>
<feature type="transmembrane region" description="Helical" evidence="7">
    <location>
        <begin position="323"/>
        <end position="348"/>
    </location>
</feature>
<dbReference type="PIRSF" id="PIRSF006060">
    <property type="entry name" value="AA_transporter"/>
    <property type="match status" value="1"/>
</dbReference>